<feature type="domain" description="RING-type" evidence="12">
    <location>
        <begin position="258"/>
        <end position="299"/>
    </location>
</feature>
<reference evidence="13" key="1">
    <citation type="submission" date="2021-01" db="UniProtKB">
        <authorList>
            <consortium name="EnsemblMetazoa"/>
        </authorList>
    </citation>
    <scope>IDENTIFICATION</scope>
</reference>
<evidence type="ECO:0000313" key="13">
    <source>
        <dbReference type="EnsemblMetazoa" id="CLYHEMP014301.1"/>
    </source>
</evidence>
<feature type="signal peptide" evidence="11">
    <location>
        <begin position="1"/>
        <end position="21"/>
    </location>
</feature>
<feature type="compositionally biased region" description="Low complexity" evidence="9">
    <location>
        <begin position="368"/>
        <end position="382"/>
    </location>
</feature>
<keyword evidence="14" id="KW-1185">Reference proteome</keyword>
<dbReference type="Proteomes" id="UP000594262">
    <property type="component" value="Unplaced"/>
</dbReference>
<evidence type="ECO:0000256" key="7">
    <source>
        <dbReference type="ARBA" id="ARBA00023136"/>
    </source>
</evidence>
<feature type="transmembrane region" description="Helical" evidence="10">
    <location>
        <begin position="191"/>
        <end position="214"/>
    </location>
</feature>
<organism evidence="13 14">
    <name type="scientific">Clytia hemisphaerica</name>
    <dbReference type="NCBI Taxonomy" id="252671"/>
    <lineage>
        <taxon>Eukaryota</taxon>
        <taxon>Metazoa</taxon>
        <taxon>Cnidaria</taxon>
        <taxon>Hydrozoa</taxon>
        <taxon>Hydroidolina</taxon>
        <taxon>Leptothecata</taxon>
        <taxon>Obeliida</taxon>
        <taxon>Clytiidae</taxon>
        <taxon>Clytia</taxon>
    </lineage>
</organism>
<accession>A0A7M5WWS1</accession>
<evidence type="ECO:0000256" key="2">
    <source>
        <dbReference type="ARBA" id="ARBA00022692"/>
    </source>
</evidence>
<keyword evidence="4 8" id="KW-0863">Zinc-finger</keyword>
<keyword evidence="11" id="KW-0732">Signal</keyword>
<dbReference type="SMART" id="SM00184">
    <property type="entry name" value="RING"/>
    <property type="match status" value="1"/>
</dbReference>
<evidence type="ECO:0000256" key="4">
    <source>
        <dbReference type="ARBA" id="ARBA00022771"/>
    </source>
</evidence>
<evidence type="ECO:0000256" key="10">
    <source>
        <dbReference type="SAM" id="Phobius"/>
    </source>
</evidence>
<dbReference type="FunFam" id="3.30.40.10:FF:000009">
    <property type="entry name" value="E3 ubiquitin-protein ligase RNF130"/>
    <property type="match status" value="1"/>
</dbReference>
<evidence type="ECO:0000313" key="14">
    <source>
        <dbReference type="Proteomes" id="UP000594262"/>
    </source>
</evidence>
<dbReference type="EnsemblMetazoa" id="CLYHEMT014301.1">
    <property type="protein sequence ID" value="CLYHEMP014301.1"/>
    <property type="gene ID" value="CLYHEMG014301"/>
</dbReference>
<feature type="region of interest" description="Disordered" evidence="9">
    <location>
        <begin position="358"/>
        <end position="399"/>
    </location>
</feature>
<evidence type="ECO:0000256" key="8">
    <source>
        <dbReference type="PROSITE-ProRule" id="PRU00175"/>
    </source>
</evidence>
<evidence type="ECO:0000259" key="12">
    <source>
        <dbReference type="PROSITE" id="PS50089"/>
    </source>
</evidence>
<keyword evidence="5" id="KW-0862">Zinc</keyword>
<keyword evidence="6 10" id="KW-1133">Transmembrane helix</keyword>
<name>A0A7M5WWS1_9CNID</name>
<keyword evidence="3" id="KW-0479">Metal-binding</keyword>
<dbReference type="Pfam" id="PF13639">
    <property type="entry name" value="zf-RING_2"/>
    <property type="match status" value="1"/>
</dbReference>
<comment type="subcellular location">
    <subcellularLocation>
        <location evidence="1">Membrane</location>
    </subcellularLocation>
</comment>
<dbReference type="OrthoDB" id="5357315at2759"/>
<dbReference type="InterPro" id="IPR003137">
    <property type="entry name" value="PA_domain"/>
</dbReference>
<protein>
    <recommendedName>
        <fullName evidence="12">RING-type domain-containing protein</fullName>
    </recommendedName>
</protein>
<dbReference type="Gene3D" id="3.30.40.10">
    <property type="entry name" value="Zinc/RING finger domain, C3HC4 (zinc finger)"/>
    <property type="match status" value="1"/>
</dbReference>
<dbReference type="InterPro" id="IPR013083">
    <property type="entry name" value="Znf_RING/FYVE/PHD"/>
</dbReference>
<dbReference type="GO" id="GO:0016020">
    <property type="term" value="C:membrane"/>
    <property type="evidence" value="ECO:0007669"/>
    <property type="project" value="UniProtKB-SubCell"/>
</dbReference>
<dbReference type="RefSeq" id="XP_066931672.1">
    <property type="nucleotide sequence ID" value="XM_067075571.1"/>
</dbReference>
<feature type="chain" id="PRO_5029786938" description="RING-type domain-containing protein" evidence="11">
    <location>
        <begin position="22"/>
        <end position="399"/>
    </location>
</feature>
<dbReference type="Gene3D" id="3.50.30.30">
    <property type="match status" value="1"/>
</dbReference>
<proteinExistence type="predicted"/>
<dbReference type="GeneID" id="136819325"/>
<dbReference type="PANTHER" id="PTHR46539">
    <property type="entry name" value="E3 UBIQUITIN-PROTEIN LIGASE ATL42"/>
    <property type="match status" value="1"/>
</dbReference>
<evidence type="ECO:0000256" key="9">
    <source>
        <dbReference type="SAM" id="MobiDB-lite"/>
    </source>
</evidence>
<dbReference type="PANTHER" id="PTHR46539:SF23">
    <property type="entry name" value="RING-TYPE DOMAIN-CONTAINING PROTEIN"/>
    <property type="match status" value="1"/>
</dbReference>
<evidence type="ECO:0000256" key="11">
    <source>
        <dbReference type="SAM" id="SignalP"/>
    </source>
</evidence>
<dbReference type="SUPFAM" id="SSF57850">
    <property type="entry name" value="RING/U-box"/>
    <property type="match status" value="1"/>
</dbReference>
<evidence type="ECO:0000256" key="1">
    <source>
        <dbReference type="ARBA" id="ARBA00004370"/>
    </source>
</evidence>
<dbReference type="AlphaFoldDB" id="A0A7M5WWS1"/>
<evidence type="ECO:0000256" key="3">
    <source>
        <dbReference type="ARBA" id="ARBA00022723"/>
    </source>
</evidence>
<keyword evidence="2 10" id="KW-0812">Transmembrane</keyword>
<keyword evidence="7 10" id="KW-0472">Membrane</keyword>
<dbReference type="InterPro" id="IPR001841">
    <property type="entry name" value="Znf_RING"/>
</dbReference>
<dbReference type="GO" id="GO:0008270">
    <property type="term" value="F:zinc ion binding"/>
    <property type="evidence" value="ECO:0007669"/>
    <property type="project" value="UniProtKB-KW"/>
</dbReference>
<dbReference type="Pfam" id="PF02225">
    <property type="entry name" value="PA"/>
    <property type="match status" value="1"/>
</dbReference>
<evidence type="ECO:0000256" key="5">
    <source>
        <dbReference type="ARBA" id="ARBA00022833"/>
    </source>
</evidence>
<dbReference type="PROSITE" id="PS50089">
    <property type="entry name" value="ZF_RING_2"/>
    <property type="match status" value="1"/>
</dbReference>
<evidence type="ECO:0000256" key="6">
    <source>
        <dbReference type="ARBA" id="ARBA00022989"/>
    </source>
</evidence>
<sequence length="399" mass="45102">MLQVLLIRLTTLCILMSLCIASSYEEKTVYTQALLTVSYFKGGKKPDPTKVAGKYAKRSGKQQVEGVLYFSNTINWCDEKSAKKYKFPKEKWIALIPRQQTEPNKTCTLSLKLLTAKKMNASGVVVYNSIPGEVPAIEDDTRDVITVMIDREAGNELRKLVLDSSITDIKCKVTVGTHYVDRRWKVSRTSVLFVLVSFILLMCISLAWLVFYYVQRFRHIYRNDRKEKQLLSAAKKAISKLKTRGYQESPKEDLEESCAVCLECYKEGETLRILPCKHEFHKACIDPWLLNHRTCPMCKSNILKSLGVEMPENETNGSDDRYVRGFVPPSTTTIEASQSNNGEPSVVVVVHEQQQVPQAWAEPSIAQPSPDNRYSASSSSSDTDSDRSTVALVSFEQRV</sequence>